<keyword evidence="1" id="KW-0665">Pyrimidine biosynthesis</keyword>
<name>A0AAW7XKY0_9GAMM</name>
<evidence type="ECO:0000256" key="1">
    <source>
        <dbReference type="ARBA" id="ARBA00022975"/>
    </source>
</evidence>
<dbReference type="Gene3D" id="2.30.40.10">
    <property type="entry name" value="Urease, subunit C, domain 1"/>
    <property type="match status" value="1"/>
</dbReference>
<dbReference type="InterPro" id="IPR004722">
    <property type="entry name" value="DHOase"/>
</dbReference>
<proteinExistence type="predicted"/>
<keyword evidence="3" id="KW-0378">Hydrolase</keyword>
<comment type="caution">
    <text evidence="3">The sequence shown here is derived from an EMBL/GenBank/DDBJ whole genome shotgun (WGS) entry which is preliminary data.</text>
</comment>
<protein>
    <submittedName>
        <fullName evidence="3">Dihydroorotase</fullName>
        <ecNumber evidence="3">3.5.2.3</ecNumber>
    </submittedName>
</protein>
<dbReference type="GO" id="GO:0005737">
    <property type="term" value="C:cytoplasm"/>
    <property type="evidence" value="ECO:0007669"/>
    <property type="project" value="TreeGrafter"/>
</dbReference>
<dbReference type="GO" id="GO:0046872">
    <property type="term" value="F:metal ion binding"/>
    <property type="evidence" value="ECO:0007669"/>
    <property type="project" value="InterPro"/>
</dbReference>
<dbReference type="Pfam" id="PF12890">
    <property type="entry name" value="DHOase"/>
    <property type="match status" value="1"/>
</dbReference>
<dbReference type="PANTHER" id="PTHR43668">
    <property type="entry name" value="ALLANTOINASE"/>
    <property type="match status" value="1"/>
</dbReference>
<dbReference type="PANTHER" id="PTHR43668:SF2">
    <property type="entry name" value="ALLANTOINASE"/>
    <property type="match status" value="1"/>
</dbReference>
<dbReference type="Gene3D" id="3.20.20.140">
    <property type="entry name" value="Metal-dependent hydrolases"/>
    <property type="match status" value="1"/>
</dbReference>
<organism evidence="3 4">
    <name type="scientific">Neptunomonas phycophila</name>
    <dbReference type="NCBI Taxonomy" id="1572645"/>
    <lineage>
        <taxon>Bacteria</taxon>
        <taxon>Pseudomonadati</taxon>
        <taxon>Pseudomonadota</taxon>
        <taxon>Gammaproteobacteria</taxon>
        <taxon>Oceanospirillales</taxon>
        <taxon>Oceanospirillaceae</taxon>
        <taxon>Neptunomonas</taxon>
    </lineage>
</organism>
<dbReference type="SUPFAM" id="SSF51556">
    <property type="entry name" value="Metallo-dependent hydrolases"/>
    <property type="match status" value="1"/>
</dbReference>
<evidence type="ECO:0000259" key="2">
    <source>
        <dbReference type="Pfam" id="PF12890"/>
    </source>
</evidence>
<dbReference type="Proteomes" id="UP001169862">
    <property type="component" value="Unassembled WGS sequence"/>
</dbReference>
<gene>
    <name evidence="3" type="ORF">Q4490_09045</name>
</gene>
<dbReference type="RefSeq" id="WP_277252297.1">
    <property type="nucleotide sequence ID" value="NZ_JALRCW010000032.1"/>
</dbReference>
<dbReference type="EMBL" id="JAUOPG010000005">
    <property type="protein sequence ID" value="MDO6453712.1"/>
    <property type="molecule type" value="Genomic_DNA"/>
</dbReference>
<dbReference type="GO" id="GO:0004038">
    <property type="term" value="F:allantoinase activity"/>
    <property type="evidence" value="ECO:0007669"/>
    <property type="project" value="TreeGrafter"/>
</dbReference>
<evidence type="ECO:0000313" key="4">
    <source>
        <dbReference type="Proteomes" id="UP001169862"/>
    </source>
</evidence>
<reference evidence="3" key="1">
    <citation type="submission" date="2023-07" db="EMBL/GenBank/DDBJ databases">
        <title>Genome content predicts the carbon catabolic preferences of heterotrophic bacteria.</title>
        <authorList>
            <person name="Gralka M."/>
        </authorList>
    </citation>
    <scope>NUCLEOTIDE SEQUENCE</scope>
    <source>
        <strain evidence="3">I2M16</strain>
    </source>
</reference>
<dbReference type="InterPro" id="IPR024403">
    <property type="entry name" value="DHOase_cat"/>
</dbReference>
<dbReference type="GO" id="GO:0004151">
    <property type="term" value="F:dihydroorotase activity"/>
    <property type="evidence" value="ECO:0007669"/>
    <property type="project" value="UniProtKB-EC"/>
</dbReference>
<dbReference type="SUPFAM" id="SSF51338">
    <property type="entry name" value="Composite domain of metallo-dependent hydrolases"/>
    <property type="match status" value="1"/>
</dbReference>
<dbReference type="InterPro" id="IPR011059">
    <property type="entry name" value="Metal-dep_hydrolase_composite"/>
</dbReference>
<dbReference type="NCBIfam" id="NF005791">
    <property type="entry name" value="PRK07627.1"/>
    <property type="match status" value="1"/>
</dbReference>
<accession>A0AAW7XKY0</accession>
<evidence type="ECO:0000313" key="3">
    <source>
        <dbReference type="EMBL" id="MDO6453712.1"/>
    </source>
</evidence>
<dbReference type="NCBIfam" id="TIGR00857">
    <property type="entry name" value="pyrC_multi"/>
    <property type="match status" value="1"/>
</dbReference>
<feature type="domain" description="Dihydroorotase catalytic" evidence="2">
    <location>
        <begin position="51"/>
        <end position="237"/>
    </location>
</feature>
<dbReference type="AlphaFoldDB" id="A0AAW7XKY0"/>
<dbReference type="InterPro" id="IPR050138">
    <property type="entry name" value="DHOase/Allantoinase_Hydrolase"/>
</dbReference>
<dbReference type="GO" id="GO:0006221">
    <property type="term" value="P:pyrimidine nucleotide biosynthetic process"/>
    <property type="evidence" value="ECO:0007669"/>
    <property type="project" value="UniProtKB-KW"/>
</dbReference>
<dbReference type="CDD" id="cd01317">
    <property type="entry name" value="DHOase_IIa"/>
    <property type="match status" value="1"/>
</dbReference>
<dbReference type="InterPro" id="IPR032466">
    <property type="entry name" value="Metal_Hydrolase"/>
</dbReference>
<sequence>MLLIKNGRLIDPKHQIDQVCDLYIDNGKVVSIDQTPAIDVSPTKTIDATGLVVTPGLIDMNTHLREPGQTQKATIASESAAAVASGITTMVCPPTTSPVVDSPAVAELILDRAQATGLANILPVGALTQGLKSEQLAPMHALARSGCVAFSNGREQISNSLVLLRCLEYAATHDFLVIFHPQDKDLAGKGCMHDDITCTRLGLTGIPETAETVEVSRCLLLVEQTGVRAHFGQLSSEHSTRMVIEARKRGLNVTADVAIHHLLLTDENVNGFNSLFHVIPPLRSQLDRAGLLHALVTDGIQAICSDHQPHDPAAKQAPFAATEPGISGLETLLPLGLMLVEQQLLSLAQLIEKLTSSPAQILDINRGALAVGDIADICIFDPELTWELSPENCVSAGKNTPFIGVPLKGKVTHTLVNGELVYQAL</sequence>
<dbReference type="EC" id="3.5.2.3" evidence="3"/>
<dbReference type="GO" id="GO:0006145">
    <property type="term" value="P:purine nucleobase catabolic process"/>
    <property type="evidence" value="ECO:0007669"/>
    <property type="project" value="TreeGrafter"/>
</dbReference>